<evidence type="ECO:0000256" key="3">
    <source>
        <dbReference type="PROSITE-ProRule" id="PRU00209"/>
    </source>
</evidence>
<dbReference type="InterPro" id="IPR033714">
    <property type="entry name" value="tRNA_bind_bactPheRS"/>
</dbReference>
<proteinExistence type="predicted"/>
<dbReference type="FunFam" id="2.40.50.140:FF:000045">
    <property type="entry name" value="Phenylalanine--tRNA ligase beta subunit"/>
    <property type="match status" value="1"/>
</dbReference>
<dbReference type="SUPFAM" id="SSF50249">
    <property type="entry name" value="Nucleic acid-binding proteins"/>
    <property type="match status" value="1"/>
</dbReference>
<organism evidence="5 6">
    <name type="scientific">Lagenidium giganteum</name>
    <dbReference type="NCBI Taxonomy" id="4803"/>
    <lineage>
        <taxon>Eukaryota</taxon>
        <taxon>Sar</taxon>
        <taxon>Stramenopiles</taxon>
        <taxon>Oomycota</taxon>
        <taxon>Peronosporomycetes</taxon>
        <taxon>Pythiales</taxon>
        <taxon>Pythiaceae</taxon>
    </lineage>
</organism>
<evidence type="ECO:0000259" key="4">
    <source>
        <dbReference type="PROSITE" id="PS50886"/>
    </source>
</evidence>
<keyword evidence="1 3" id="KW-0820">tRNA-binding</keyword>
<name>A0AAV2ZAC7_9STRA</name>
<accession>A0AAV2ZAC7</accession>
<evidence type="ECO:0000313" key="6">
    <source>
        <dbReference type="Proteomes" id="UP001146120"/>
    </source>
</evidence>
<dbReference type="PROSITE" id="PS50886">
    <property type="entry name" value="TRBD"/>
    <property type="match status" value="1"/>
</dbReference>
<dbReference type="AlphaFoldDB" id="A0AAV2ZAC7"/>
<evidence type="ECO:0000313" key="5">
    <source>
        <dbReference type="EMBL" id="DBA02193.1"/>
    </source>
</evidence>
<evidence type="ECO:0000256" key="1">
    <source>
        <dbReference type="ARBA" id="ARBA00022555"/>
    </source>
</evidence>
<keyword evidence="6" id="KW-1185">Reference proteome</keyword>
<reference evidence="5" key="2">
    <citation type="journal article" date="2023" name="Microbiol Resour">
        <title>Decontamination and Annotation of the Draft Genome Sequence of the Oomycete Lagenidium giganteum ARSEF 373.</title>
        <authorList>
            <person name="Morgan W.R."/>
            <person name="Tartar A."/>
        </authorList>
    </citation>
    <scope>NUCLEOTIDE SEQUENCE</scope>
    <source>
        <strain evidence="5">ARSEF 373</strain>
    </source>
</reference>
<feature type="domain" description="TRNA-binding" evidence="4">
    <location>
        <begin position="62"/>
        <end position="187"/>
    </location>
</feature>
<protein>
    <recommendedName>
        <fullName evidence="4">tRNA-binding domain-containing protein</fullName>
    </recommendedName>
</protein>
<keyword evidence="2 3" id="KW-0694">RNA-binding</keyword>
<dbReference type="EMBL" id="DAKRPA010000035">
    <property type="protein sequence ID" value="DBA02193.1"/>
    <property type="molecule type" value="Genomic_DNA"/>
</dbReference>
<dbReference type="InterPro" id="IPR002547">
    <property type="entry name" value="tRNA-bd_dom"/>
</dbReference>
<dbReference type="Gene3D" id="2.40.50.140">
    <property type="entry name" value="Nucleic acid-binding proteins"/>
    <property type="match status" value="1"/>
</dbReference>
<gene>
    <name evidence="5" type="ORF">N0F65_004828</name>
</gene>
<sequence>MLPSRVIHRWTQAARLPRARELRPYEQRFFCSTNAGDASDISGAAAAPAKATSSAPAPPAPVTTWEKLVVGEIVELRPHPQADRLNVCQLNVGDAENLVQIICGAPNARAGARVPVAQIGSKLAMKDAASGDVKLLKIKKSKLRGELSQGMICSEAELGFADHSDGIWILNEADATEELPPVGTPLAQWSVIAARLQATQPLSTSTLSDETTKGDPEQQ</sequence>
<evidence type="ECO:0000256" key="2">
    <source>
        <dbReference type="ARBA" id="ARBA00022884"/>
    </source>
</evidence>
<comment type="caution">
    <text evidence="5">The sequence shown here is derived from an EMBL/GenBank/DDBJ whole genome shotgun (WGS) entry which is preliminary data.</text>
</comment>
<dbReference type="CDD" id="cd02796">
    <property type="entry name" value="tRNA_bind_bactPheRS"/>
    <property type="match status" value="1"/>
</dbReference>
<dbReference type="GO" id="GO:0000049">
    <property type="term" value="F:tRNA binding"/>
    <property type="evidence" value="ECO:0007669"/>
    <property type="project" value="UniProtKB-UniRule"/>
</dbReference>
<dbReference type="InterPro" id="IPR012340">
    <property type="entry name" value="NA-bd_OB-fold"/>
</dbReference>
<dbReference type="Pfam" id="PF01588">
    <property type="entry name" value="tRNA_bind"/>
    <property type="match status" value="1"/>
</dbReference>
<reference evidence="5" key="1">
    <citation type="submission" date="2022-11" db="EMBL/GenBank/DDBJ databases">
        <authorList>
            <person name="Morgan W.R."/>
            <person name="Tartar A."/>
        </authorList>
    </citation>
    <scope>NUCLEOTIDE SEQUENCE</scope>
    <source>
        <strain evidence="5">ARSEF 373</strain>
    </source>
</reference>
<dbReference type="Proteomes" id="UP001146120">
    <property type="component" value="Unassembled WGS sequence"/>
</dbReference>